<feature type="region of interest" description="Disordered" evidence="3">
    <location>
        <begin position="204"/>
        <end position="239"/>
    </location>
</feature>
<evidence type="ECO:0000256" key="2">
    <source>
        <dbReference type="PROSITE-ProRule" id="PRU00176"/>
    </source>
</evidence>
<evidence type="ECO:0000256" key="3">
    <source>
        <dbReference type="SAM" id="MobiDB-lite"/>
    </source>
</evidence>
<evidence type="ECO:0000313" key="5">
    <source>
        <dbReference type="EMBL" id="VEU24041.1"/>
    </source>
</evidence>
<dbReference type="Pfam" id="PF00076">
    <property type="entry name" value="RRM_1"/>
    <property type="match status" value="1"/>
</dbReference>
<feature type="region of interest" description="Disordered" evidence="3">
    <location>
        <begin position="1"/>
        <end position="113"/>
    </location>
</feature>
<dbReference type="PROSITE" id="PS50102">
    <property type="entry name" value="RRM"/>
    <property type="match status" value="1"/>
</dbReference>
<dbReference type="OrthoDB" id="4726at2759"/>
<dbReference type="InterPro" id="IPR012677">
    <property type="entry name" value="Nucleotide-bd_a/b_plait_sf"/>
</dbReference>
<feature type="compositionally biased region" description="Low complexity" evidence="3">
    <location>
        <begin position="54"/>
        <end position="65"/>
    </location>
</feature>
<dbReference type="Gene3D" id="3.30.70.330">
    <property type="match status" value="1"/>
</dbReference>
<dbReference type="CDD" id="cd12306">
    <property type="entry name" value="RRM_II_PABPs"/>
    <property type="match status" value="1"/>
</dbReference>
<dbReference type="SMART" id="SM00360">
    <property type="entry name" value="RRM"/>
    <property type="match status" value="1"/>
</dbReference>
<gene>
    <name evidence="5" type="ORF">BRENAR_LOCUS4770</name>
</gene>
<dbReference type="PANTHER" id="PTHR23236">
    <property type="entry name" value="EUKARYOTIC TRANSLATION INITIATION FACTOR 4B/4H"/>
    <property type="match status" value="1"/>
</dbReference>
<keyword evidence="1 2" id="KW-0694">RNA-binding</keyword>
<dbReference type="GO" id="GO:0008143">
    <property type="term" value="F:poly(A) binding"/>
    <property type="evidence" value="ECO:0007669"/>
    <property type="project" value="TreeGrafter"/>
</dbReference>
<dbReference type="EMBL" id="CAACVR010000067">
    <property type="protein sequence ID" value="VEU24041.1"/>
    <property type="molecule type" value="Genomic_DNA"/>
</dbReference>
<feature type="compositionally biased region" description="Polar residues" evidence="3">
    <location>
        <begin position="74"/>
        <end position="97"/>
    </location>
</feature>
<dbReference type="InParanoid" id="A0A448YT02"/>
<dbReference type="AlphaFoldDB" id="A0A448YT02"/>
<evidence type="ECO:0000259" key="4">
    <source>
        <dbReference type="PROSITE" id="PS50102"/>
    </source>
</evidence>
<reference evidence="5 6" key="1">
    <citation type="submission" date="2018-12" db="EMBL/GenBank/DDBJ databases">
        <authorList>
            <person name="Tiukova I."/>
            <person name="Dainat J."/>
        </authorList>
    </citation>
    <scope>NUCLEOTIDE SEQUENCE [LARGE SCALE GENOMIC DNA]</scope>
</reference>
<dbReference type="PANTHER" id="PTHR23236:SF12">
    <property type="entry name" value="EUKARYOTIC INITIATION FACTOR 4B-RELATED"/>
    <property type="match status" value="1"/>
</dbReference>
<dbReference type="InterPro" id="IPR000504">
    <property type="entry name" value="RRM_dom"/>
</dbReference>
<keyword evidence="6" id="KW-1185">Reference proteome</keyword>
<dbReference type="Proteomes" id="UP000290900">
    <property type="component" value="Unassembled WGS sequence"/>
</dbReference>
<proteinExistence type="predicted"/>
<feature type="domain" description="RRM" evidence="4">
    <location>
        <begin position="126"/>
        <end position="203"/>
    </location>
</feature>
<evidence type="ECO:0000256" key="1">
    <source>
        <dbReference type="ARBA" id="ARBA00022884"/>
    </source>
</evidence>
<protein>
    <submittedName>
        <fullName evidence="5">DEKNAAC105265</fullName>
    </submittedName>
</protein>
<sequence length="239" mass="26012">MSSQEPSQIDTKDDQKPVPQPVQSAFGPSKFAAPAQPSAEPQDEDPEGQRLAEMKQQMAQMQQEAAKLRRMQAEFSTGDSVESSTASADSRGSTETTGDGAVAATSSSGDPTVHLDIEQRKEIDNRSVFVSNVDFAATPEELQKHFSQCGTISRVTILTNKFTGNPKGYAYVEFSSPESVQVALQLNDSLFKGRMLKVTEKRTNLPGFSRGRGRGRARGRGFRGGFRGRARGRGAFKPY</sequence>
<feature type="compositionally biased region" description="Basic residues" evidence="3">
    <location>
        <begin position="211"/>
        <end position="239"/>
    </location>
</feature>
<dbReference type="STRING" id="13370.A0A448YT02"/>
<dbReference type="InterPro" id="IPR035979">
    <property type="entry name" value="RBD_domain_sf"/>
</dbReference>
<name>A0A448YT02_BRENA</name>
<evidence type="ECO:0000313" key="6">
    <source>
        <dbReference type="Proteomes" id="UP000290900"/>
    </source>
</evidence>
<accession>A0A448YT02</accession>
<organism evidence="5 6">
    <name type="scientific">Brettanomyces naardenensis</name>
    <name type="common">Yeast</name>
    <dbReference type="NCBI Taxonomy" id="13370"/>
    <lineage>
        <taxon>Eukaryota</taxon>
        <taxon>Fungi</taxon>
        <taxon>Dikarya</taxon>
        <taxon>Ascomycota</taxon>
        <taxon>Saccharomycotina</taxon>
        <taxon>Pichiomycetes</taxon>
        <taxon>Pichiales</taxon>
        <taxon>Pichiaceae</taxon>
        <taxon>Brettanomyces</taxon>
    </lineage>
</organism>
<dbReference type="SUPFAM" id="SSF54928">
    <property type="entry name" value="RNA-binding domain, RBD"/>
    <property type="match status" value="1"/>
</dbReference>